<gene>
    <name evidence="2" type="ORF">NSU_3163</name>
</gene>
<accession>G6EFP2</accession>
<keyword evidence="3" id="KW-1185">Reference proteome</keyword>
<dbReference type="InterPro" id="IPR001584">
    <property type="entry name" value="Integrase_cat-core"/>
</dbReference>
<evidence type="ECO:0000313" key="3">
    <source>
        <dbReference type="Proteomes" id="UP000004030"/>
    </source>
</evidence>
<evidence type="ECO:0000313" key="2">
    <source>
        <dbReference type="EMBL" id="EHJ59872.1"/>
    </source>
</evidence>
<dbReference type="Proteomes" id="UP000004030">
    <property type="component" value="Unassembled WGS sequence"/>
</dbReference>
<comment type="caution">
    <text evidence="2">The sequence shown here is derived from an EMBL/GenBank/DDBJ whole genome shotgun (WGS) entry which is preliminary data.</text>
</comment>
<sequence>MCEEARQDVFDYIEMFCNPVRKQVRKGMLPPVQYERQ</sequence>
<dbReference type="AlphaFoldDB" id="G6EFP2"/>
<feature type="domain" description="Integrase catalytic" evidence="1">
    <location>
        <begin position="3"/>
        <end position="37"/>
    </location>
</feature>
<dbReference type="Pfam" id="PF13333">
    <property type="entry name" value="rve_2"/>
    <property type="match status" value="1"/>
</dbReference>
<dbReference type="EMBL" id="AGFM01000052">
    <property type="protein sequence ID" value="EHJ59872.1"/>
    <property type="molecule type" value="Genomic_DNA"/>
</dbReference>
<dbReference type="PATRIC" id="fig|1088721.3.peg.3119"/>
<proteinExistence type="predicted"/>
<dbReference type="eggNOG" id="COG2801">
    <property type="taxonomic scope" value="Bacteria"/>
</dbReference>
<dbReference type="GO" id="GO:0015074">
    <property type="term" value="P:DNA integration"/>
    <property type="evidence" value="ECO:0007669"/>
    <property type="project" value="InterPro"/>
</dbReference>
<name>G6EFP2_9SPHN</name>
<organism evidence="2 3">
    <name type="scientific">Novosphingobium pentaromativorans US6-1</name>
    <dbReference type="NCBI Taxonomy" id="1088721"/>
    <lineage>
        <taxon>Bacteria</taxon>
        <taxon>Pseudomonadati</taxon>
        <taxon>Pseudomonadota</taxon>
        <taxon>Alphaproteobacteria</taxon>
        <taxon>Sphingomonadales</taxon>
        <taxon>Sphingomonadaceae</taxon>
        <taxon>Novosphingobium</taxon>
    </lineage>
</organism>
<reference evidence="2 3" key="1">
    <citation type="journal article" date="2012" name="J. Bacteriol.">
        <title>Genome sequence of benzo(a)pyrene-degrading bacterium Novosphingobium pentaromativorans US6-1.</title>
        <authorList>
            <person name="Luo Y.R."/>
            <person name="Kang S.G."/>
            <person name="Kim S.J."/>
            <person name="Kim M.R."/>
            <person name="Li N."/>
            <person name="Lee J.H."/>
            <person name="Kwon K.K."/>
        </authorList>
    </citation>
    <scope>NUCLEOTIDE SEQUENCE [LARGE SCALE GENOMIC DNA]</scope>
    <source>
        <strain evidence="2 3">US6-1</strain>
    </source>
</reference>
<protein>
    <submittedName>
        <fullName evidence="2">Transposase</fullName>
    </submittedName>
</protein>
<evidence type="ECO:0000259" key="1">
    <source>
        <dbReference type="Pfam" id="PF13333"/>
    </source>
</evidence>